<feature type="region of interest" description="Disordered" evidence="1">
    <location>
        <begin position="37"/>
        <end position="67"/>
    </location>
</feature>
<comment type="caution">
    <text evidence="3">The sequence shown here is derived from an EMBL/GenBank/DDBJ whole genome shotgun (WGS) entry which is preliminary data.</text>
</comment>
<gene>
    <name evidence="3" type="ORF">JHZ39_001014</name>
</gene>
<feature type="chain" id="PRO_5040299073" evidence="2">
    <location>
        <begin position="29"/>
        <end position="67"/>
    </location>
</feature>
<keyword evidence="2" id="KW-0732">Signal</keyword>
<organism evidence="3">
    <name type="scientific">Acinetobacter baumannii</name>
    <dbReference type="NCBI Taxonomy" id="470"/>
    <lineage>
        <taxon>Bacteria</taxon>
        <taxon>Pseudomonadati</taxon>
        <taxon>Pseudomonadota</taxon>
        <taxon>Gammaproteobacteria</taxon>
        <taxon>Moraxellales</taxon>
        <taxon>Moraxellaceae</taxon>
        <taxon>Acinetobacter</taxon>
        <taxon>Acinetobacter calcoaceticus/baumannii complex</taxon>
    </lineage>
</organism>
<dbReference type="AlphaFoldDB" id="A0A9P2LDT6"/>
<feature type="compositionally biased region" description="Basic residues" evidence="1">
    <location>
        <begin position="42"/>
        <end position="67"/>
    </location>
</feature>
<evidence type="ECO:0000313" key="3">
    <source>
        <dbReference type="EMBL" id="EGY2376681.1"/>
    </source>
</evidence>
<dbReference type="EMBL" id="AAYLMQ010000008">
    <property type="protein sequence ID" value="EGY2376681.1"/>
    <property type="molecule type" value="Genomic_DNA"/>
</dbReference>
<reference evidence="3" key="1">
    <citation type="submission" date="2020-12" db="EMBL/GenBank/DDBJ databases">
        <authorList>
            <consortium name="Clinical and Environmental Microbiology Branch: Whole genome sequencing antimicrobial resistance pathogens in the healthcare setting"/>
        </authorList>
    </citation>
    <scope>NUCLEOTIDE SEQUENCE</scope>
    <source>
        <strain evidence="3">2018HL-00813</strain>
    </source>
</reference>
<proteinExistence type="predicted"/>
<evidence type="ECO:0000256" key="1">
    <source>
        <dbReference type="SAM" id="MobiDB-lite"/>
    </source>
</evidence>
<feature type="signal peptide" evidence="2">
    <location>
        <begin position="1"/>
        <end position="28"/>
    </location>
</feature>
<accession>A0A9P2LDT6</accession>
<protein>
    <submittedName>
        <fullName evidence="3">Uncharacterized protein</fullName>
    </submittedName>
</protein>
<name>A0A9P2LDT6_ACIBA</name>
<dbReference type="RefSeq" id="WP_322546805.1">
    <property type="nucleotide sequence ID" value="NZ_CP140420.1"/>
</dbReference>
<sequence length="67" mass="7328">MRKSRVLLATALGMAVARPNFGTLSALAAMGGEVSPFAFKPKPNKGKPNKLSQKKKRLIARRLNKHK</sequence>
<evidence type="ECO:0000256" key="2">
    <source>
        <dbReference type="SAM" id="SignalP"/>
    </source>
</evidence>